<evidence type="ECO:0000256" key="2">
    <source>
        <dbReference type="ARBA" id="ARBA00022723"/>
    </source>
</evidence>
<evidence type="ECO:0000256" key="4">
    <source>
        <dbReference type="ARBA" id="ARBA00023015"/>
    </source>
</evidence>
<dbReference type="InterPro" id="IPR001138">
    <property type="entry name" value="Zn2Cys6_DnaBD"/>
</dbReference>
<evidence type="ECO:0000256" key="6">
    <source>
        <dbReference type="ARBA" id="ARBA00023163"/>
    </source>
</evidence>
<evidence type="ECO:0000256" key="11">
    <source>
        <dbReference type="SAM" id="MobiDB-lite"/>
    </source>
</evidence>
<evidence type="ECO:0000256" key="10">
    <source>
        <dbReference type="ARBA" id="ARBA00042461"/>
    </source>
</evidence>
<evidence type="ECO:0000256" key="3">
    <source>
        <dbReference type="ARBA" id="ARBA00022833"/>
    </source>
</evidence>
<dbReference type="GO" id="GO:0000976">
    <property type="term" value="F:transcription cis-regulatory region binding"/>
    <property type="evidence" value="ECO:0007669"/>
    <property type="project" value="TreeGrafter"/>
</dbReference>
<dbReference type="GO" id="GO:0005634">
    <property type="term" value="C:nucleus"/>
    <property type="evidence" value="ECO:0007669"/>
    <property type="project" value="UniProtKB-SubCell"/>
</dbReference>
<keyword evidence="2" id="KW-0479">Metal-binding</keyword>
<organism evidence="13 14">
    <name type="scientific">Aaosphaeria arxii CBS 175.79</name>
    <dbReference type="NCBI Taxonomy" id="1450172"/>
    <lineage>
        <taxon>Eukaryota</taxon>
        <taxon>Fungi</taxon>
        <taxon>Dikarya</taxon>
        <taxon>Ascomycota</taxon>
        <taxon>Pezizomycotina</taxon>
        <taxon>Dothideomycetes</taxon>
        <taxon>Pleosporomycetidae</taxon>
        <taxon>Pleosporales</taxon>
        <taxon>Pleosporales incertae sedis</taxon>
        <taxon>Aaosphaeria</taxon>
    </lineage>
</organism>
<evidence type="ECO:0000313" key="14">
    <source>
        <dbReference type="Proteomes" id="UP000799778"/>
    </source>
</evidence>
<feature type="compositionally biased region" description="Low complexity" evidence="11">
    <location>
        <begin position="96"/>
        <end position="105"/>
    </location>
</feature>
<reference evidence="13" key="1">
    <citation type="journal article" date="2020" name="Stud. Mycol.">
        <title>101 Dothideomycetes genomes: a test case for predicting lifestyles and emergence of pathogens.</title>
        <authorList>
            <person name="Haridas S."/>
            <person name="Albert R."/>
            <person name="Binder M."/>
            <person name="Bloem J."/>
            <person name="Labutti K."/>
            <person name="Salamov A."/>
            <person name="Andreopoulos B."/>
            <person name="Baker S."/>
            <person name="Barry K."/>
            <person name="Bills G."/>
            <person name="Bluhm B."/>
            <person name="Cannon C."/>
            <person name="Castanera R."/>
            <person name="Culley D."/>
            <person name="Daum C."/>
            <person name="Ezra D."/>
            <person name="Gonzalez J."/>
            <person name="Henrissat B."/>
            <person name="Kuo A."/>
            <person name="Liang C."/>
            <person name="Lipzen A."/>
            <person name="Lutzoni F."/>
            <person name="Magnuson J."/>
            <person name="Mondo S."/>
            <person name="Nolan M."/>
            <person name="Ohm R."/>
            <person name="Pangilinan J."/>
            <person name="Park H.-J."/>
            <person name="Ramirez L."/>
            <person name="Alfaro M."/>
            <person name="Sun H."/>
            <person name="Tritt A."/>
            <person name="Yoshinaga Y."/>
            <person name="Zwiers L.-H."/>
            <person name="Turgeon B."/>
            <person name="Goodwin S."/>
            <person name="Spatafora J."/>
            <person name="Crous P."/>
            <person name="Grigoriev I."/>
        </authorList>
    </citation>
    <scope>NUCLEOTIDE SEQUENCE</scope>
    <source>
        <strain evidence="13">CBS 175.79</strain>
    </source>
</reference>
<dbReference type="SUPFAM" id="SSF57701">
    <property type="entry name" value="Zn2/Cys6 DNA-binding domain"/>
    <property type="match status" value="1"/>
</dbReference>
<evidence type="ECO:0000256" key="5">
    <source>
        <dbReference type="ARBA" id="ARBA00023125"/>
    </source>
</evidence>
<dbReference type="GO" id="GO:0000981">
    <property type="term" value="F:DNA-binding transcription factor activity, RNA polymerase II-specific"/>
    <property type="evidence" value="ECO:0007669"/>
    <property type="project" value="InterPro"/>
</dbReference>
<keyword evidence="6" id="KW-0804">Transcription</keyword>
<dbReference type="InterPro" id="IPR051089">
    <property type="entry name" value="prtT"/>
</dbReference>
<dbReference type="Gene3D" id="4.10.240.10">
    <property type="entry name" value="Zn(2)-C6 fungal-type DNA-binding domain"/>
    <property type="match status" value="1"/>
</dbReference>
<evidence type="ECO:0000259" key="12">
    <source>
        <dbReference type="PROSITE" id="PS50048"/>
    </source>
</evidence>
<dbReference type="RefSeq" id="XP_033377100.1">
    <property type="nucleotide sequence ID" value="XM_033529644.1"/>
</dbReference>
<proteinExistence type="inferred from homology"/>
<evidence type="ECO:0000313" key="13">
    <source>
        <dbReference type="EMBL" id="KAF2008761.1"/>
    </source>
</evidence>
<dbReference type="GeneID" id="54287041"/>
<dbReference type="GO" id="GO:0008270">
    <property type="term" value="F:zinc ion binding"/>
    <property type="evidence" value="ECO:0007669"/>
    <property type="project" value="InterPro"/>
</dbReference>
<dbReference type="InterPro" id="IPR036864">
    <property type="entry name" value="Zn2-C6_fun-type_DNA-bd_sf"/>
</dbReference>
<dbReference type="AlphaFoldDB" id="A0A6A5X769"/>
<feature type="domain" description="Zn(2)-C6 fungal-type" evidence="12">
    <location>
        <begin position="10"/>
        <end position="42"/>
    </location>
</feature>
<dbReference type="Proteomes" id="UP000799778">
    <property type="component" value="Unassembled WGS sequence"/>
</dbReference>
<dbReference type="CDD" id="cd00067">
    <property type="entry name" value="GAL4"/>
    <property type="match status" value="1"/>
</dbReference>
<accession>A0A6A5X769</accession>
<name>A0A6A5X769_9PLEO</name>
<comment type="similarity">
    <text evidence="8">Belongs to the prtT family.</text>
</comment>
<dbReference type="PROSITE" id="PS00463">
    <property type="entry name" value="ZN2_CY6_FUNGAL_1"/>
    <property type="match status" value="1"/>
</dbReference>
<dbReference type="Pfam" id="PF00172">
    <property type="entry name" value="Zn_clus"/>
    <property type="match status" value="1"/>
</dbReference>
<evidence type="ECO:0000256" key="1">
    <source>
        <dbReference type="ARBA" id="ARBA00004123"/>
    </source>
</evidence>
<dbReference type="SMART" id="SM00066">
    <property type="entry name" value="GAL4"/>
    <property type="match status" value="1"/>
</dbReference>
<comment type="subcellular location">
    <subcellularLocation>
        <location evidence="1">Nucleus</location>
    </subcellularLocation>
</comment>
<keyword evidence="3" id="KW-0862">Zinc</keyword>
<keyword evidence="5" id="KW-0238">DNA-binding</keyword>
<dbReference type="PROSITE" id="PS50048">
    <property type="entry name" value="ZN2_CY6_FUNGAL_2"/>
    <property type="match status" value="1"/>
</dbReference>
<evidence type="ECO:0000256" key="7">
    <source>
        <dbReference type="ARBA" id="ARBA00023242"/>
    </source>
</evidence>
<sequence>MPSVKKRVMSCSTCRRLKTRCEVKPGARICTRCETLRLPCALPVLPVDPVGENSERTQERNSEHCNCDQRLASIESSLDEIKQHLRMQQPGLTVRQPPSSQWSPQASNNDSTCKESTSPAVTDNNIWAPLSMPKDAEQERVSIGISHSNQLAPIKVIRRLNKMITGDHPTFPQQNIIEELWAIGIDPDGLGTLLFKGFERMTATLPFISLDLADIKENHQLLFATCLLAGFQTIPSLLHSQLHISLNTLVRDQLSKVVLNTPIDIPTLNIMLILSAWNLGLEFRGQYIDSWLMTGSVILHLIITCNIDKLSAASDPHGTSQSEELRAWIAACLLHLKFAIGTGRPLAAERTSMEQLLIISERLPSTDPMNSLLLELKLYLKLHECVILQTIPTQETWDAIQSWCEPFVKNPNTNNQTLQVAYLSITLILARWELSQLSEPHESVDPESHSATQQRTTALIDLSLTRSQDLLNILSNLYVSTCQAKLVFDFLLGAYAAVTIVEYSHHLTSTQATFSLMDRIIERERLQFRTIEPVLQWATDVMRKKAMDEVQSAQGQEQDMTGMEVVYGQQGGGAQQMSWVPGVLVESMFSFEEEGLGTNMGGGTM</sequence>
<keyword evidence="7" id="KW-0539">Nucleus</keyword>
<evidence type="ECO:0000256" key="9">
    <source>
        <dbReference type="ARBA" id="ARBA00041135"/>
    </source>
</evidence>
<dbReference type="PANTHER" id="PTHR31845">
    <property type="entry name" value="FINGER DOMAIN PROTEIN, PUTATIVE-RELATED"/>
    <property type="match status" value="1"/>
</dbReference>
<gene>
    <name evidence="13" type="ORF">BU24DRAFT_429067</name>
</gene>
<feature type="compositionally biased region" description="Polar residues" evidence="11">
    <location>
        <begin position="106"/>
        <end position="125"/>
    </location>
</feature>
<evidence type="ECO:0000256" key="8">
    <source>
        <dbReference type="ARBA" id="ARBA00038134"/>
    </source>
</evidence>
<feature type="region of interest" description="Disordered" evidence="11">
    <location>
        <begin position="90"/>
        <end position="127"/>
    </location>
</feature>
<protein>
    <recommendedName>
        <fullName evidence="9">Transcriptional activator of proteases prtT</fullName>
    </recommendedName>
    <alternativeName>
        <fullName evidence="10">Zn(2)-C6 zinc finger-containing protein prtT</fullName>
    </alternativeName>
</protein>
<dbReference type="EMBL" id="ML978081">
    <property type="protein sequence ID" value="KAF2008761.1"/>
    <property type="molecule type" value="Genomic_DNA"/>
</dbReference>
<keyword evidence="4" id="KW-0805">Transcription regulation</keyword>
<dbReference type="OrthoDB" id="2595934at2759"/>
<dbReference type="PANTHER" id="PTHR31845:SF34">
    <property type="entry name" value="TRANSCRIPTIONAL ACTIVATOR OF PROTEASES PRTT"/>
    <property type="match status" value="1"/>
</dbReference>
<keyword evidence="14" id="KW-1185">Reference proteome</keyword>